<dbReference type="AlphaFoldDB" id="A0AA86MWP0"/>
<reference evidence="2" key="1">
    <citation type="submission" date="2022-10" db="EMBL/GenBank/DDBJ databases">
        <authorList>
            <person name="Koch H."/>
        </authorList>
    </citation>
    <scope>NUCLEOTIDE SEQUENCE</scope>
    <source>
        <strain evidence="2">DNF</strain>
    </source>
</reference>
<feature type="chain" id="PRO_5041650288" evidence="1">
    <location>
        <begin position="25"/>
        <end position="130"/>
    </location>
</feature>
<keyword evidence="1" id="KW-0732">Signal</keyword>
<name>A0AA86MWP0_9BACT</name>
<gene>
    <name evidence="2" type="ORF">DNFV4_00866</name>
</gene>
<evidence type="ECO:0000313" key="3">
    <source>
        <dbReference type="Proteomes" id="UP001179121"/>
    </source>
</evidence>
<organism evidence="2 3">
    <name type="scientific">Nitrospira tepida</name>
    <dbReference type="NCBI Taxonomy" id="2973512"/>
    <lineage>
        <taxon>Bacteria</taxon>
        <taxon>Pseudomonadati</taxon>
        <taxon>Nitrospirota</taxon>
        <taxon>Nitrospiria</taxon>
        <taxon>Nitrospirales</taxon>
        <taxon>Nitrospiraceae</taxon>
        <taxon>Nitrospira</taxon>
    </lineage>
</organism>
<feature type="signal peptide" evidence="1">
    <location>
        <begin position="1"/>
        <end position="24"/>
    </location>
</feature>
<accession>A0AA86MWP0</accession>
<protein>
    <submittedName>
        <fullName evidence="2">Uncharacterized protein</fullName>
    </submittedName>
</protein>
<evidence type="ECO:0000256" key="1">
    <source>
        <dbReference type="SAM" id="SignalP"/>
    </source>
</evidence>
<sequence length="130" mass="13664">MFAPNLLRVVLVLAFVILSGSAYAGHIKPCCACSATCPTDGSCTCGCGCSDANGKKVCLKSIDPDKRQATFTKSTPDGEPIIFPLIDLDVLDGMKPGDCGLISVDEQVVCTGFMKEPQAQQSSMNPMAQQ</sequence>
<dbReference type="KEGG" id="nti:DNFV4_00866"/>
<dbReference type="Proteomes" id="UP001179121">
    <property type="component" value="Chromosome"/>
</dbReference>
<keyword evidence="3" id="KW-1185">Reference proteome</keyword>
<evidence type="ECO:0000313" key="2">
    <source>
        <dbReference type="EMBL" id="CAI4030438.1"/>
    </source>
</evidence>
<dbReference type="EMBL" id="OX365700">
    <property type="protein sequence ID" value="CAI4030438.1"/>
    <property type="molecule type" value="Genomic_DNA"/>
</dbReference>
<proteinExistence type="predicted"/>